<dbReference type="InterPro" id="IPR029419">
    <property type="entry name" value="Arg_succ_lyase_C"/>
</dbReference>
<dbReference type="PANTHER" id="PTHR43814">
    <property type="entry name" value="ARGININOSUCCINATE LYASE"/>
    <property type="match status" value="1"/>
</dbReference>
<name>A0A2N6UIN1_9FIRM</name>
<dbReference type="InterPro" id="IPR009049">
    <property type="entry name" value="Argininosuccinate_lyase"/>
</dbReference>
<evidence type="ECO:0000259" key="7">
    <source>
        <dbReference type="Pfam" id="PF00206"/>
    </source>
</evidence>
<comment type="similarity">
    <text evidence="6">Belongs to the lyase 1 family. Argininosuccinate lyase subfamily.</text>
</comment>
<dbReference type="AlphaFoldDB" id="A0A2N6UIN1"/>
<dbReference type="PRINTS" id="PR00145">
    <property type="entry name" value="ARGSUCLYASE"/>
</dbReference>
<keyword evidence="4 6" id="KW-0028">Amino-acid biosynthesis</keyword>
<dbReference type="InterPro" id="IPR020557">
    <property type="entry name" value="Fumarate_lyase_CS"/>
</dbReference>
<evidence type="ECO:0000313" key="9">
    <source>
        <dbReference type="EMBL" id="PMC81414.1"/>
    </source>
</evidence>
<dbReference type="UniPathway" id="UPA00068">
    <property type="reaction ID" value="UER00114"/>
</dbReference>
<reference evidence="9 10" key="1">
    <citation type="submission" date="2017-09" db="EMBL/GenBank/DDBJ databases">
        <title>Bacterial strain isolated from the female urinary microbiota.</title>
        <authorList>
            <person name="Thomas-White K."/>
            <person name="Kumar N."/>
            <person name="Forster S."/>
            <person name="Putonti C."/>
            <person name="Lawley T."/>
            <person name="Wolfe A.J."/>
        </authorList>
    </citation>
    <scope>NUCLEOTIDE SEQUENCE [LARGE SCALE GENOMIC DNA]</scope>
    <source>
        <strain evidence="9 10">UMB0204</strain>
    </source>
</reference>
<dbReference type="HAMAP" id="MF_00006">
    <property type="entry name" value="Arg_succ_lyase"/>
    <property type="match status" value="1"/>
</dbReference>
<accession>A0A2N6UIN1</accession>
<dbReference type="Gene3D" id="1.10.275.10">
    <property type="entry name" value="Fumarase/aspartase (N-terminal domain)"/>
    <property type="match status" value="1"/>
</dbReference>
<dbReference type="Gene3D" id="1.10.40.30">
    <property type="entry name" value="Fumarase/aspartase (C-terminal domain)"/>
    <property type="match status" value="1"/>
</dbReference>
<evidence type="ECO:0000256" key="4">
    <source>
        <dbReference type="ARBA" id="ARBA00022605"/>
    </source>
</evidence>
<dbReference type="GO" id="GO:0042450">
    <property type="term" value="P:L-arginine biosynthetic process via ornithine"/>
    <property type="evidence" value="ECO:0007669"/>
    <property type="project" value="UniProtKB-UniRule"/>
</dbReference>
<dbReference type="GeneID" id="84578564"/>
<dbReference type="EC" id="4.3.2.1" evidence="2 6"/>
<feature type="domain" description="Argininosuccinate lyase C-terminal" evidence="8">
    <location>
        <begin position="364"/>
        <end position="431"/>
    </location>
</feature>
<dbReference type="CDD" id="cd01359">
    <property type="entry name" value="Argininosuccinate_lyase"/>
    <property type="match status" value="1"/>
</dbReference>
<evidence type="ECO:0000313" key="10">
    <source>
        <dbReference type="Proteomes" id="UP000235658"/>
    </source>
</evidence>
<comment type="subcellular location">
    <subcellularLocation>
        <location evidence="6">Cytoplasm</location>
    </subcellularLocation>
</comment>
<evidence type="ECO:0000256" key="1">
    <source>
        <dbReference type="ARBA" id="ARBA00004941"/>
    </source>
</evidence>
<dbReference type="GO" id="GO:0004056">
    <property type="term" value="F:argininosuccinate lyase activity"/>
    <property type="evidence" value="ECO:0007669"/>
    <property type="project" value="UniProtKB-UniRule"/>
</dbReference>
<gene>
    <name evidence="6 9" type="primary">argH</name>
    <name evidence="9" type="ORF">CJ192_05145</name>
</gene>
<dbReference type="Pfam" id="PF14698">
    <property type="entry name" value="ASL_C2"/>
    <property type="match status" value="1"/>
</dbReference>
<dbReference type="Pfam" id="PF00206">
    <property type="entry name" value="Lyase_1"/>
    <property type="match status" value="1"/>
</dbReference>
<proteinExistence type="inferred from homology"/>
<dbReference type="Proteomes" id="UP000235658">
    <property type="component" value="Unassembled WGS sequence"/>
</dbReference>
<evidence type="ECO:0000256" key="3">
    <source>
        <dbReference type="ARBA" id="ARBA00022571"/>
    </source>
</evidence>
<dbReference type="EMBL" id="PNHP01000003">
    <property type="protein sequence ID" value="PMC81414.1"/>
    <property type="molecule type" value="Genomic_DNA"/>
</dbReference>
<evidence type="ECO:0000256" key="2">
    <source>
        <dbReference type="ARBA" id="ARBA00012338"/>
    </source>
</evidence>
<dbReference type="Gene3D" id="1.20.200.10">
    <property type="entry name" value="Fumarase/aspartase (Central domain)"/>
    <property type="match status" value="1"/>
</dbReference>
<dbReference type="PANTHER" id="PTHR43814:SF1">
    <property type="entry name" value="ARGININOSUCCINATE LYASE"/>
    <property type="match status" value="1"/>
</dbReference>
<sequence length="479" mass="54896">MKNLWSGRFSKTMDEVAALYNESLSFDNVLYPYSILGSLAHVTMLKDCKIIDEDTYKKIKSGLIKVKEKFDKGEVELDIANEDIMMLIEKELTNEIGKAGKALHTARSRNDQNALDETLFMREACLESLTRLKNLMEVLLKKAKEEGHKIMPGFTHLQHAQPITVGYYYMAHFQRFKRDSEKFMELFKRLQENPLGACAMAGTTLPTDRFITTRLLGFDKPTENAMDTVGNRDNIIDYLYLSSLTMTHISSIAEEFVVFNSQEFSFIDIDDGYCTGSSIMPQKKNPDLAELARGKVGRNIGNLINLLTVVKGTFLTFNKDFQEDKEALFDSIKTLNMSLLIFEKMLEGSHFKEEVLKKHLEEGFIEATDIAEYLVKENIPFRSAHEIVGNLVKYCENNNKDFSQINKKDLEILEFPVKLDDLSIFKIENSIKRRNSFGATSFKEVDRQVGVGEEYIEKLENQISRLKNTIDSLYANLEK</sequence>
<dbReference type="InterPro" id="IPR000362">
    <property type="entry name" value="Fumarate_lyase_fam"/>
</dbReference>
<keyword evidence="3 6" id="KW-0055">Arginine biosynthesis</keyword>
<organism evidence="9 10">
    <name type="scientific">Anaerococcus hydrogenalis</name>
    <dbReference type="NCBI Taxonomy" id="33029"/>
    <lineage>
        <taxon>Bacteria</taxon>
        <taxon>Bacillati</taxon>
        <taxon>Bacillota</taxon>
        <taxon>Tissierellia</taxon>
        <taxon>Tissierellales</taxon>
        <taxon>Peptoniphilaceae</taxon>
        <taxon>Anaerococcus</taxon>
    </lineage>
</organism>
<dbReference type="SUPFAM" id="SSF48557">
    <property type="entry name" value="L-aspartase-like"/>
    <property type="match status" value="1"/>
</dbReference>
<dbReference type="InterPro" id="IPR024083">
    <property type="entry name" value="Fumarase/histidase_N"/>
</dbReference>
<keyword evidence="5 6" id="KW-0456">Lyase</keyword>
<keyword evidence="6" id="KW-0963">Cytoplasm</keyword>
<evidence type="ECO:0000256" key="6">
    <source>
        <dbReference type="HAMAP-Rule" id="MF_00006"/>
    </source>
</evidence>
<dbReference type="InterPro" id="IPR008948">
    <property type="entry name" value="L-Aspartase-like"/>
</dbReference>
<dbReference type="PROSITE" id="PS00163">
    <property type="entry name" value="FUMARATE_LYASES"/>
    <property type="match status" value="1"/>
</dbReference>
<comment type="catalytic activity">
    <reaction evidence="6">
        <text>2-(N(omega)-L-arginino)succinate = fumarate + L-arginine</text>
        <dbReference type="Rhea" id="RHEA:24020"/>
        <dbReference type="ChEBI" id="CHEBI:29806"/>
        <dbReference type="ChEBI" id="CHEBI:32682"/>
        <dbReference type="ChEBI" id="CHEBI:57472"/>
        <dbReference type="EC" id="4.3.2.1"/>
    </reaction>
</comment>
<feature type="domain" description="Fumarate lyase N-terminal" evidence="7">
    <location>
        <begin position="7"/>
        <end position="300"/>
    </location>
</feature>
<dbReference type="FunFam" id="1.10.40.30:FF:000001">
    <property type="entry name" value="Argininosuccinate lyase"/>
    <property type="match status" value="1"/>
</dbReference>
<protein>
    <recommendedName>
        <fullName evidence="2 6">Argininosuccinate lyase</fullName>
        <shortName evidence="6">ASAL</shortName>
        <ecNumber evidence="2 6">4.3.2.1</ecNumber>
    </recommendedName>
    <alternativeName>
        <fullName evidence="6">Arginosuccinase</fullName>
    </alternativeName>
</protein>
<evidence type="ECO:0000256" key="5">
    <source>
        <dbReference type="ARBA" id="ARBA00023239"/>
    </source>
</evidence>
<dbReference type="GO" id="GO:0005829">
    <property type="term" value="C:cytosol"/>
    <property type="evidence" value="ECO:0007669"/>
    <property type="project" value="TreeGrafter"/>
</dbReference>
<evidence type="ECO:0000259" key="8">
    <source>
        <dbReference type="Pfam" id="PF14698"/>
    </source>
</evidence>
<comment type="caution">
    <text evidence="9">The sequence shown here is derived from an EMBL/GenBank/DDBJ whole genome shotgun (WGS) entry which is preliminary data.</text>
</comment>
<comment type="pathway">
    <text evidence="1 6">Amino-acid biosynthesis; L-arginine biosynthesis; L-arginine from L-ornithine and carbamoyl phosphate: step 3/3.</text>
</comment>
<dbReference type="FunFam" id="1.20.200.10:FF:000015">
    <property type="entry name" value="argininosuccinate lyase isoform X2"/>
    <property type="match status" value="1"/>
</dbReference>
<dbReference type="PRINTS" id="PR00149">
    <property type="entry name" value="FUMRATELYASE"/>
</dbReference>
<dbReference type="NCBIfam" id="TIGR00838">
    <property type="entry name" value="argH"/>
    <property type="match status" value="1"/>
</dbReference>
<dbReference type="InterPro" id="IPR022761">
    <property type="entry name" value="Fumarate_lyase_N"/>
</dbReference>
<dbReference type="RefSeq" id="WP_102198009.1">
    <property type="nucleotide sequence ID" value="NZ_CAUPDS010000002.1"/>
</dbReference>